<reference evidence="1 2" key="1">
    <citation type="submission" date="2018-08" db="EMBL/GenBank/DDBJ databases">
        <title>A genome reference for cultivated species of the human gut microbiota.</title>
        <authorList>
            <person name="Zou Y."/>
            <person name="Xue W."/>
            <person name="Luo G."/>
        </authorList>
    </citation>
    <scope>NUCLEOTIDE SEQUENCE [LARGE SCALE GENOMIC DNA]</scope>
    <source>
        <strain evidence="1 2">AF25-30LB</strain>
    </source>
</reference>
<evidence type="ECO:0000313" key="2">
    <source>
        <dbReference type="Proteomes" id="UP000266497"/>
    </source>
</evidence>
<evidence type="ECO:0000313" key="1">
    <source>
        <dbReference type="EMBL" id="RGR37055.1"/>
    </source>
</evidence>
<dbReference type="Proteomes" id="UP000266497">
    <property type="component" value="Unassembled WGS sequence"/>
</dbReference>
<proteinExistence type="predicted"/>
<organism evidence="1 2">
    <name type="scientific">Phocaeicola vulgatus</name>
    <name type="common">Bacteroides vulgatus</name>
    <dbReference type="NCBI Taxonomy" id="821"/>
    <lineage>
        <taxon>Bacteria</taxon>
        <taxon>Pseudomonadati</taxon>
        <taxon>Bacteroidota</taxon>
        <taxon>Bacteroidia</taxon>
        <taxon>Bacteroidales</taxon>
        <taxon>Bacteroidaceae</taxon>
        <taxon>Phocaeicola</taxon>
    </lineage>
</organism>
<accession>A0A395UPE5</accession>
<comment type="caution">
    <text evidence="1">The sequence shown here is derived from an EMBL/GenBank/DDBJ whole genome shotgun (WGS) entry which is preliminary data.</text>
</comment>
<dbReference type="EMBL" id="QRUD01000044">
    <property type="protein sequence ID" value="RGR37055.1"/>
    <property type="molecule type" value="Genomic_DNA"/>
</dbReference>
<name>A0A395UPE5_PHOVU</name>
<sequence length="102" mass="11433">MWIFQDNLMLQHMVSRNMPPKNCVADFGLQRLSPVNLGVIIIPGRHRSAVQSFPSKLYFCGHKTPFRTHKSSLPNAGASERLAAVSHGERRSGKPNHQCIQV</sequence>
<dbReference type="AlphaFoldDB" id="A0A395UPE5"/>
<gene>
    <name evidence="1" type="ORF">DWY53_14790</name>
</gene>
<protein>
    <submittedName>
        <fullName evidence="1">Uncharacterized protein</fullName>
    </submittedName>
</protein>